<dbReference type="PANTHER" id="PTHR35936">
    <property type="entry name" value="MEMBRANE-BOUND LYTIC MUREIN TRANSGLYCOSYLASE F"/>
    <property type="match status" value="1"/>
</dbReference>
<feature type="transmembrane region" description="Helical" evidence="9">
    <location>
        <begin position="175"/>
        <end position="198"/>
    </location>
</feature>
<evidence type="ECO:0000313" key="12">
    <source>
        <dbReference type="Proteomes" id="UP000315303"/>
    </source>
</evidence>
<dbReference type="SMART" id="SM00062">
    <property type="entry name" value="PBPb"/>
    <property type="match status" value="1"/>
</dbReference>
<comment type="subcellular location">
    <subcellularLocation>
        <location evidence="2">Cell envelope</location>
    </subcellularLocation>
    <subcellularLocation>
        <location evidence="1">Membrane</location>
        <topology evidence="1">Multi-pass membrane protein</topology>
    </subcellularLocation>
</comment>
<keyword evidence="6" id="KW-0732">Signal</keyword>
<dbReference type="RefSeq" id="WP_140605308.1">
    <property type="nucleotide sequence ID" value="NZ_SAWY01000038.1"/>
</dbReference>
<dbReference type="EMBL" id="SAWY01000038">
    <property type="protein sequence ID" value="TPH12869.1"/>
    <property type="molecule type" value="Genomic_DNA"/>
</dbReference>
<dbReference type="InterPro" id="IPR036458">
    <property type="entry name" value="Na:dicarbo_symporter_sf"/>
</dbReference>
<evidence type="ECO:0000313" key="11">
    <source>
        <dbReference type="EMBL" id="TPH12869.1"/>
    </source>
</evidence>
<comment type="caution">
    <text evidence="11">The sequence shown here is derived from an EMBL/GenBank/DDBJ whole genome shotgun (WGS) entry which is preliminary data.</text>
</comment>
<feature type="domain" description="Solute-binding protein family 3/N-terminal" evidence="10">
    <location>
        <begin position="495"/>
        <end position="718"/>
    </location>
</feature>
<proteinExistence type="inferred from homology"/>
<dbReference type="InterPro" id="IPR001991">
    <property type="entry name" value="Na-dicarboxylate_symporter"/>
</dbReference>
<feature type="transmembrane region" description="Helical" evidence="9">
    <location>
        <begin position="385"/>
        <end position="410"/>
    </location>
</feature>
<evidence type="ECO:0000256" key="2">
    <source>
        <dbReference type="ARBA" id="ARBA00004196"/>
    </source>
</evidence>
<keyword evidence="8 9" id="KW-0472">Membrane</keyword>
<feature type="transmembrane region" description="Helical" evidence="9">
    <location>
        <begin position="306"/>
        <end position="330"/>
    </location>
</feature>
<evidence type="ECO:0000256" key="9">
    <source>
        <dbReference type="SAM" id="Phobius"/>
    </source>
</evidence>
<evidence type="ECO:0000256" key="5">
    <source>
        <dbReference type="ARBA" id="ARBA00022692"/>
    </source>
</evidence>
<dbReference type="InterPro" id="IPR018313">
    <property type="entry name" value="SBP_3_CS"/>
</dbReference>
<dbReference type="Proteomes" id="UP000315303">
    <property type="component" value="Unassembled WGS sequence"/>
</dbReference>
<dbReference type="AlphaFoldDB" id="A0A502KRB3"/>
<evidence type="ECO:0000256" key="7">
    <source>
        <dbReference type="ARBA" id="ARBA00022989"/>
    </source>
</evidence>
<evidence type="ECO:0000259" key="10">
    <source>
        <dbReference type="SMART" id="SM00062"/>
    </source>
</evidence>
<feature type="transmembrane region" description="Helical" evidence="9">
    <location>
        <begin position="210"/>
        <end position="239"/>
    </location>
</feature>
<keyword evidence="4" id="KW-0813">Transport</keyword>
<dbReference type="Pfam" id="PF00497">
    <property type="entry name" value="SBP_bac_3"/>
    <property type="match status" value="1"/>
</dbReference>
<evidence type="ECO:0000256" key="3">
    <source>
        <dbReference type="ARBA" id="ARBA00010333"/>
    </source>
</evidence>
<feature type="transmembrane region" description="Helical" evidence="9">
    <location>
        <begin position="422"/>
        <end position="442"/>
    </location>
</feature>
<sequence>MNNVIKYITNSPLSAQIITAMILGLLVGMNSSGVLPGVNSLANAFIMLLQMTALPYIALSLIIGFGSLSSQHIAKTSKKVVFYILLLVFIVIGFILLAPIAFPHWQSADFYSLNTIKTRTELDLVELFIPKNPFYSFANGLIPSVVVFSIFLGIGLMQVKGKKHALMALTGLNNAVIAVTSMVMKFAPIGIFCIAQRAVATLDSDQIDGLVVYITTAASLIVILSFVILPALIAMLTPFSYLQIIKASRQAMLTAFATGSFFAVIPIIVEKVKTLIRTNLLDANVTQSSTNSTSKSKDSIEHLPGIIVPITFSLPVGGKLLAILFTLFAGWFSGSNVEIADYLLLITAGVSQLFGSTTIAIPSLLELFNVPSSMFDLFVVAENLMVGRISSMFSVIFSMSLVVLVACSMTKKIRFSWKKSRYFIALLPIVSILTFIVLRVTFGQISYQYQGYTKFIERDFILLDTKSRVLQSPDESIMHNQPTGDVLSRIKQRGFIRVGYFRDDLPYALHNSQGKLVGFDIEIINLLADDLNVSIEFVRIFHEQAKELLTSGYLDMTTGIPVLPSNMAEYTLTVPYSSQHLAFVVKENRRREFTQWGPLFNNEDLLIGIPEMYFSKNLVKRYFEKTRVWEITTPRLYFKEKYQHIDAMLLGAPTASAWTLLHPDYTVVVPKPAISDIYMAFAINTNDSQFEQYMRNWIYMKQQNKAIDRLFDYWIAGNNPDFFKTLK</sequence>
<protein>
    <submittedName>
        <fullName evidence="11">Cation:dicarboxylase symporter family transporter</fullName>
    </submittedName>
</protein>
<dbReference type="PANTHER" id="PTHR35936:SF19">
    <property type="entry name" value="AMINO-ACID-BINDING PROTEIN YXEM-RELATED"/>
    <property type="match status" value="1"/>
</dbReference>
<gene>
    <name evidence="11" type="ORF">EPA86_15760</name>
</gene>
<accession>A0A502KRB3</accession>
<reference evidence="11 12" key="1">
    <citation type="submission" date="2019-01" db="EMBL/GenBank/DDBJ databases">
        <title>Litorilituus lipolytica sp. nov., isolated from intertidal sand of the Yellow Sea in China.</title>
        <authorList>
            <person name="Liu A."/>
        </authorList>
    </citation>
    <scope>NUCLEOTIDE SEQUENCE [LARGE SCALE GENOMIC DNA]</scope>
    <source>
        <strain evidence="11 12">RZ04</strain>
    </source>
</reference>
<keyword evidence="12" id="KW-1185">Reference proteome</keyword>
<dbReference type="PROSITE" id="PS01039">
    <property type="entry name" value="SBP_BACTERIAL_3"/>
    <property type="match status" value="1"/>
</dbReference>
<dbReference type="Gene3D" id="3.40.190.10">
    <property type="entry name" value="Periplasmic binding protein-like II"/>
    <property type="match status" value="2"/>
</dbReference>
<dbReference type="GO" id="GO:0016020">
    <property type="term" value="C:membrane"/>
    <property type="evidence" value="ECO:0007669"/>
    <property type="project" value="UniProtKB-SubCell"/>
</dbReference>
<dbReference type="SUPFAM" id="SSF53850">
    <property type="entry name" value="Periplasmic binding protein-like II"/>
    <property type="match status" value="1"/>
</dbReference>
<keyword evidence="7 9" id="KW-1133">Transmembrane helix</keyword>
<feature type="transmembrane region" description="Helical" evidence="9">
    <location>
        <begin position="251"/>
        <end position="269"/>
    </location>
</feature>
<organism evidence="11 12">
    <name type="scientific">Litorilituus lipolyticus</name>
    <dbReference type="NCBI Taxonomy" id="2491017"/>
    <lineage>
        <taxon>Bacteria</taxon>
        <taxon>Pseudomonadati</taxon>
        <taxon>Pseudomonadota</taxon>
        <taxon>Gammaproteobacteria</taxon>
        <taxon>Alteromonadales</taxon>
        <taxon>Colwelliaceae</taxon>
        <taxon>Litorilituus</taxon>
    </lineage>
</organism>
<keyword evidence="5 9" id="KW-0812">Transmembrane</keyword>
<dbReference type="OrthoDB" id="9791339at2"/>
<feature type="transmembrane region" description="Helical" evidence="9">
    <location>
        <begin position="41"/>
        <end position="68"/>
    </location>
</feature>
<evidence type="ECO:0000256" key="4">
    <source>
        <dbReference type="ARBA" id="ARBA00022448"/>
    </source>
</evidence>
<evidence type="ECO:0000256" key="1">
    <source>
        <dbReference type="ARBA" id="ARBA00004141"/>
    </source>
</evidence>
<evidence type="ECO:0000256" key="8">
    <source>
        <dbReference type="ARBA" id="ARBA00023136"/>
    </source>
</evidence>
<feature type="transmembrane region" description="Helical" evidence="9">
    <location>
        <begin position="342"/>
        <end position="365"/>
    </location>
</feature>
<dbReference type="PRINTS" id="PR00173">
    <property type="entry name" value="EDTRNSPORT"/>
</dbReference>
<evidence type="ECO:0000256" key="6">
    <source>
        <dbReference type="ARBA" id="ARBA00022729"/>
    </source>
</evidence>
<feature type="transmembrane region" description="Helical" evidence="9">
    <location>
        <begin position="134"/>
        <end position="154"/>
    </location>
</feature>
<dbReference type="InterPro" id="IPR001638">
    <property type="entry name" value="Solute-binding_3/MltF_N"/>
</dbReference>
<comment type="similarity">
    <text evidence="3">Belongs to the bacterial solute-binding protein 3 family.</text>
</comment>
<name>A0A502KRB3_9GAMM</name>
<feature type="transmembrane region" description="Helical" evidence="9">
    <location>
        <begin position="12"/>
        <end position="29"/>
    </location>
</feature>
<dbReference type="Gene3D" id="1.10.3860.10">
    <property type="entry name" value="Sodium:dicarboxylate symporter"/>
    <property type="match status" value="1"/>
</dbReference>
<dbReference type="SUPFAM" id="SSF118215">
    <property type="entry name" value="Proton glutamate symport protein"/>
    <property type="match status" value="1"/>
</dbReference>
<dbReference type="GO" id="GO:0015293">
    <property type="term" value="F:symporter activity"/>
    <property type="evidence" value="ECO:0007669"/>
    <property type="project" value="InterPro"/>
</dbReference>
<feature type="transmembrane region" description="Helical" evidence="9">
    <location>
        <begin position="80"/>
        <end position="102"/>
    </location>
</feature>
<dbReference type="GO" id="GO:0030313">
    <property type="term" value="C:cell envelope"/>
    <property type="evidence" value="ECO:0007669"/>
    <property type="project" value="UniProtKB-SubCell"/>
</dbReference>
<dbReference type="Pfam" id="PF00375">
    <property type="entry name" value="SDF"/>
    <property type="match status" value="1"/>
</dbReference>